<dbReference type="AlphaFoldDB" id="A0AAD9JPA3"/>
<dbReference type="Proteomes" id="UP001208570">
    <property type="component" value="Unassembled WGS sequence"/>
</dbReference>
<evidence type="ECO:0000256" key="1">
    <source>
        <dbReference type="SAM" id="MobiDB-lite"/>
    </source>
</evidence>
<organism evidence="2 3">
    <name type="scientific">Paralvinella palmiformis</name>
    <dbReference type="NCBI Taxonomy" id="53620"/>
    <lineage>
        <taxon>Eukaryota</taxon>
        <taxon>Metazoa</taxon>
        <taxon>Spiralia</taxon>
        <taxon>Lophotrochozoa</taxon>
        <taxon>Annelida</taxon>
        <taxon>Polychaeta</taxon>
        <taxon>Sedentaria</taxon>
        <taxon>Canalipalpata</taxon>
        <taxon>Terebellida</taxon>
        <taxon>Terebelliformia</taxon>
        <taxon>Alvinellidae</taxon>
        <taxon>Paralvinella</taxon>
    </lineage>
</organism>
<gene>
    <name evidence="2" type="ORF">LSH36_235g03033</name>
</gene>
<reference evidence="2" key="1">
    <citation type="journal article" date="2023" name="Mol. Biol. Evol.">
        <title>Third-Generation Sequencing Reveals the Adaptive Role of the Epigenome in Three Deep-Sea Polychaetes.</title>
        <authorList>
            <person name="Perez M."/>
            <person name="Aroh O."/>
            <person name="Sun Y."/>
            <person name="Lan Y."/>
            <person name="Juniper S.K."/>
            <person name="Young C.R."/>
            <person name="Angers B."/>
            <person name="Qian P.Y."/>
        </authorList>
    </citation>
    <scope>NUCLEOTIDE SEQUENCE</scope>
    <source>
        <strain evidence="2">P08H-3</strain>
    </source>
</reference>
<dbReference type="InterPro" id="IPR028043">
    <property type="entry name" value="PAAT-like"/>
</dbReference>
<keyword evidence="3" id="KW-1185">Reference proteome</keyword>
<protein>
    <submittedName>
        <fullName evidence="2">Uncharacterized protein</fullName>
    </submittedName>
</protein>
<dbReference type="Pfam" id="PF14958">
    <property type="entry name" value="PAAT-like"/>
    <property type="match status" value="1"/>
</dbReference>
<accession>A0AAD9JPA3</accession>
<comment type="caution">
    <text evidence="2">The sequence shown here is derived from an EMBL/GenBank/DDBJ whole genome shotgun (WGS) entry which is preliminary data.</text>
</comment>
<dbReference type="PANTHER" id="PTHR14787">
    <property type="entry name" value="C10ORF188 FAMILY MEMBER"/>
    <property type="match status" value="1"/>
</dbReference>
<feature type="region of interest" description="Disordered" evidence="1">
    <location>
        <begin position="242"/>
        <end position="266"/>
    </location>
</feature>
<dbReference type="PANTHER" id="PTHR14787:SF1">
    <property type="entry name" value="ATPASE PAAT"/>
    <property type="match status" value="1"/>
</dbReference>
<dbReference type="EMBL" id="JAODUP010000235">
    <property type="protein sequence ID" value="KAK2155640.1"/>
    <property type="molecule type" value="Genomic_DNA"/>
</dbReference>
<proteinExistence type="predicted"/>
<name>A0AAD9JPA3_9ANNE</name>
<sequence>MMLCNVESTWCPDSGRNNLSDVVVCTVTGSNEALSCRPAAGGVSLLSPDSESPSPCMLKFLVNAHAVERVIISSIDILCDAKNAEIFGDHEEYIATSRGTRIDDELDLDRKLFFMQHSFDTSTVRCTIKLLSLTETSHLWIHSIYVSLERSPMTTNTLTSPNLEALSPTIDLDKVKVMLTDLDRDIPNNAKSLLRAMEAFQKNRQSSLASALTSQVTCPTSMSPTQMSSLLAMFTSMQVAKSSSNDCESDHGQESSSKQDIQAPNDGCLPGVTENMYGNTRVEDMQSESVGTETVKSNCNVLQIKTTLESSPWTSDTNCIRCGSTKGSESDFSNVRIDYSLQDLEKRILSALGESEARILDKVRKEVDLFEKRINTKLDLILSKLTVLDLADQHDAVSIIQKENSMHGTDVCSTSLTPS</sequence>
<evidence type="ECO:0000313" key="3">
    <source>
        <dbReference type="Proteomes" id="UP001208570"/>
    </source>
</evidence>
<evidence type="ECO:0000313" key="2">
    <source>
        <dbReference type="EMBL" id="KAK2155640.1"/>
    </source>
</evidence>